<reference evidence="10 11" key="1">
    <citation type="submission" date="2019-03" db="EMBL/GenBank/DDBJ databases">
        <title>Lake Tanganyika Metagenome-Assembled Genomes (MAGs).</title>
        <authorList>
            <person name="Tran P."/>
        </authorList>
    </citation>
    <scope>NUCLEOTIDE SEQUENCE [LARGE SCALE GENOMIC DNA]</scope>
    <source>
        <strain evidence="10">K_DeepCast_65m_m2_236</strain>
    </source>
</reference>
<keyword evidence="8" id="KW-0472">Membrane</keyword>
<protein>
    <submittedName>
        <fullName evidence="10">ATP-binding cassette domain-containing protein</fullName>
    </submittedName>
</protein>
<keyword evidence="4" id="KW-0812">Transmembrane</keyword>
<comment type="caution">
    <text evidence="10">The sequence shown here is derived from an EMBL/GenBank/DDBJ whole genome shotgun (WGS) entry which is preliminary data.</text>
</comment>
<dbReference type="InterPro" id="IPR003593">
    <property type="entry name" value="AAA+_ATPase"/>
</dbReference>
<dbReference type="PANTHER" id="PTHR43394">
    <property type="entry name" value="ATP-DEPENDENT PERMEASE MDL1, MITOCHONDRIAL"/>
    <property type="match status" value="1"/>
</dbReference>
<keyword evidence="6 10" id="KW-0067">ATP-binding</keyword>
<evidence type="ECO:0000256" key="2">
    <source>
        <dbReference type="ARBA" id="ARBA00022448"/>
    </source>
</evidence>
<dbReference type="GO" id="GO:0005886">
    <property type="term" value="C:plasma membrane"/>
    <property type="evidence" value="ECO:0007669"/>
    <property type="project" value="UniProtKB-SubCell"/>
</dbReference>
<dbReference type="PROSITE" id="PS50893">
    <property type="entry name" value="ABC_TRANSPORTER_2"/>
    <property type="match status" value="1"/>
</dbReference>
<comment type="subcellular location">
    <subcellularLocation>
        <location evidence="1">Cell membrane</location>
        <topology evidence="1">Multi-pass membrane protein</topology>
    </subcellularLocation>
</comment>
<accession>A0A937X6Y4</accession>
<keyword evidence="5" id="KW-0547">Nucleotide-binding</keyword>
<evidence type="ECO:0000259" key="9">
    <source>
        <dbReference type="PROSITE" id="PS50893"/>
    </source>
</evidence>
<dbReference type="InterPro" id="IPR039421">
    <property type="entry name" value="Type_1_exporter"/>
</dbReference>
<evidence type="ECO:0000256" key="1">
    <source>
        <dbReference type="ARBA" id="ARBA00004651"/>
    </source>
</evidence>
<feature type="domain" description="ABC transporter" evidence="9">
    <location>
        <begin position="1"/>
        <end position="220"/>
    </location>
</feature>
<evidence type="ECO:0000256" key="3">
    <source>
        <dbReference type="ARBA" id="ARBA00022475"/>
    </source>
</evidence>
<evidence type="ECO:0000256" key="6">
    <source>
        <dbReference type="ARBA" id="ARBA00022840"/>
    </source>
</evidence>
<gene>
    <name evidence="10" type="ORF">FJZ00_09890</name>
</gene>
<evidence type="ECO:0000256" key="5">
    <source>
        <dbReference type="ARBA" id="ARBA00022741"/>
    </source>
</evidence>
<keyword evidence="7" id="KW-1133">Transmembrane helix</keyword>
<keyword evidence="2" id="KW-0813">Transport</keyword>
<sequence length="231" mass="25126">MLEGFNLVVKPGQVVGIVGRTGSGKSTLASLLLRFYAPPAGTVFFDGRDIRELELGTLRRAIGYVPQDAFLFGRSLSDNVDFGPAPRGAENVAEALGIAAIAEEVRELPHAESTILGERGVTLSGGQRQRLSLARALVQEPPVLVLDDCLSAVDAQTEVQILEGLRDYMRGRTTLLIAHRLSIVRHADHIVLLERGRIVEQGTHDALVARGGDYARMWEQQQLELALEAVQ</sequence>
<evidence type="ECO:0000313" key="11">
    <source>
        <dbReference type="Proteomes" id="UP000703893"/>
    </source>
</evidence>
<dbReference type="AlphaFoldDB" id="A0A937X6Y4"/>
<evidence type="ECO:0000256" key="7">
    <source>
        <dbReference type="ARBA" id="ARBA00022989"/>
    </source>
</evidence>
<dbReference type="FunFam" id="3.40.50.300:FF:000221">
    <property type="entry name" value="Multidrug ABC transporter ATP-binding protein"/>
    <property type="match status" value="1"/>
</dbReference>
<dbReference type="GO" id="GO:0016887">
    <property type="term" value="F:ATP hydrolysis activity"/>
    <property type="evidence" value="ECO:0007669"/>
    <property type="project" value="InterPro"/>
</dbReference>
<dbReference type="InterPro" id="IPR017871">
    <property type="entry name" value="ABC_transporter-like_CS"/>
</dbReference>
<name>A0A937X6Y4_9BACT</name>
<dbReference type="Pfam" id="PF00005">
    <property type="entry name" value="ABC_tran"/>
    <property type="match status" value="1"/>
</dbReference>
<evidence type="ECO:0000313" key="10">
    <source>
        <dbReference type="EMBL" id="MBM3275455.1"/>
    </source>
</evidence>
<organism evidence="10 11">
    <name type="scientific">Candidatus Tanganyikabacteria bacterium</name>
    <dbReference type="NCBI Taxonomy" id="2961651"/>
    <lineage>
        <taxon>Bacteria</taxon>
        <taxon>Bacillati</taxon>
        <taxon>Candidatus Sericytochromatia</taxon>
        <taxon>Candidatus Tanganyikabacteria</taxon>
    </lineage>
</organism>
<dbReference type="GO" id="GO:0005524">
    <property type="term" value="F:ATP binding"/>
    <property type="evidence" value="ECO:0007669"/>
    <property type="project" value="UniProtKB-KW"/>
</dbReference>
<dbReference type="SUPFAM" id="SSF52540">
    <property type="entry name" value="P-loop containing nucleoside triphosphate hydrolases"/>
    <property type="match status" value="1"/>
</dbReference>
<dbReference type="Proteomes" id="UP000703893">
    <property type="component" value="Unassembled WGS sequence"/>
</dbReference>
<dbReference type="PANTHER" id="PTHR43394:SF1">
    <property type="entry name" value="ATP-BINDING CASSETTE SUB-FAMILY B MEMBER 10, MITOCHONDRIAL"/>
    <property type="match status" value="1"/>
</dbReference>
<proteinExistence type="predicted"/>
<dbReference type="SMART" id="SM00382">
    <property type="entry name" value="AAA"/>
    <property type="match status" value="1"/>
</dbReference>
<dbReference type="EMBL" id="VGJX01000581">
    <property type="protein sequence ID" value="MBM3275455.1"/>
    <property type="molecule type" value="Genomic_DNA"/>
</dbReference>
<dbReference type="InterPro" id="IPR027417">
    <property type="entry name" value="P-loop_NTPase"/>
</dbReference>
<keyword evidence="3" id="KW-1003">Cell membrane</keyword>
<evidence type="ECO:0000256" key="4">
    <source>
        <dbReference type="ARBA" id="ARBA00022692"/>
    </source>
</evidence>
<dbReference type="InterPro" id="IPR003439">
    <property type="entry name" value="ABC_transporter-like_ATP-bd"/>
</dbReference>
<dbReference type="Gene3D" id="3.40.50.300">
    <property type="entry name" value="P-loop containing nucleotide triphosphate hydrolases"/>
    <property type="match status" value="1"/>
</dbReference>
<dbReference type="GO" id="GO:0090374">
    <property type="term" value="P:oligopeptide export from mitochondrion"/>
    <property type="evidence" value="ECO:0007669"/>
    <property type="project" value="TreeGrafter"/>
</dbReference>
<dbReference type="PROSITE" id="PS00211">
    <property type="entry name" value="ABC_TRANSPORTER_1"/>
    <property type="match status" value="1"/>
</dbReference>
<evidence type="ECO:0000256" key="8">
    <source>
        <dbReference type="ARBA" id="ARBA00023136"/>
    </source>
</evidence>
<dbReference type="GO" id="GO:0015421">
    <property type="term" value="F:ABC-type oligopeptide transporter activity"/>
    <property type="evidence" value="ECO:0007669"/>
    <property type="project" value="TreeGrafter"/>
</dbReference>